<dbReference type="RefSeq" id="WP_277577465.1">
    <property type="nucleotide sequence ID" value="NZ_JANRMI010000002.1"/>
</dbReference>
<dbReference type="EMBL" id="JANRMI010000002">
    <property type="protein sequence ID" value="MDG0815987.1"/>
    <property type="molecule type" value="Genomic_DNA"/>
</dbReference>
<evidence type="ECO:0000313" key="1">
    <source>
        <dbReference type="EMBL" id="MDG0815987.1"/>
    </source>
</evidence>
<dbReference type="SUPFAM" id="SSF48452">
    <property type="entry name" value="TPR-like"/>
    <property type="match status" value="1"/>
</dbReference>
<dbReference type="Pfam" id="PF06041">
    <property type="entry name" value="DUF924"/>
    <property type="match status" value="1"/>
</dbReference>
<accession>A0ABT6DHN5</accession>
<evidence type="ECO:0000313" key="2">
    <source>
        <dbReference type="Proteomes" id="UP001152321"/>
    </source>
</evidence>
<proteinExistence type="predicted"/>
<dbReference type="InterPro" id="IPR011990">
    <property type="entry name" value="TPR-like_helical_dom_sf"/>
</dbReference>
<gene>
    <name evidence="1" type="ORF">NWE73_06415</name>
</gene>
<comment type="caution">
    <text evidence="1">The sequence shown here is derived from an EMBL/GenBank/DDBJ whole genome shotgun (WGS) entry which is preliminary data.</text>
</comment>
<keyword evidence="2" id="KW-1185">Reference proteome</keyword>
<name>A0ABT6DHN5_9BACT</name>
<dbReference type="Proteomes" id="UP001152321">
    <property type="component" value="Unassembled WGS sequence"/>
</dbReference>
<reference evidence="1" key="1">
    <citation type="submission" date="2022-08" db="EMBL/GenBank/DDBJ databases">
        <title>Novel Bdellovibrio Species Isolated from Svalbard: Designation Bdellovibrio svalbardensis.</title>
        <authorList>
            <person name="Mitchell R.J."/>
            <person name="Choi S.Y."/>
        </authorList>
    </citation>
    <scope>NUCLEOTIDE SEQUENCE</scope>
    <source>
        <strain evidence="1">PAP01</strain>
    </source>
</reference>
<organism evidence="1 2">
    <name type="scientific">Bdellovibrio svalbardensis</name>
    <dbReference type="NCBI Taxonomy" id="2972972"/>
    <lineage>
        <taxon>Bacteria</taxon>
        <taxon>Pseudomonadati</taxon>
        <taxon>Bdellovibrionota</taxon>
        <taxon>Bdellovibrionia</taxon>
        <taxon>Bdellovibrionales</taxon>
        <taxon>Pseudobdellovibrionaceae</taxon>
        <taxon>Bdellovibrio</taxon>
    </lineage>
</organism>
<protein>
    <submittedName>
        <fullName evidence="1">DUF924 domain-containing protein</fullName>
    </submittedName>
</protein>
<dbReference type="InterPro" id="IPR010323">
    <property type="entry name" value="DUF924"/>
</dbReference>
<dbReference type="Gene3D" id="1.20.58.320">
    <property type="entry name" value="TPR-like"/>
    <property type="match status" value="1"/>
</dbReference>
<dbReference type="Gene3D" id="1.25.40.10">
    <property type="entry name" value="Tetratricopeptide repeat domain"/>
    <property type="match status" value="1"/>
</dbReference>
<sequence length="181" mass="21562">MEINSQDILNFWFEEIDSRLWFAKDHNFDDLIRERFTDIHNKAVLCETYDWRKTPEGRLAEIIVLDQFSRNMYRDDSRAFENDRLALALAQEAVQSGDDQHLSPISKAFMYMPYMHSESQKIHEEAVRLFSQPGLEGSLEYELLHKEIIDRFGRYPYRNEFLGRPSTREELEFLKLPGSTF</sequence>